<organism evidence="1 2">
    <name type="scientific">Reticulibacter mediterranei</name>
    <dbReference type="NCBI Taxonomy" id="2778369"/>
    <lineage>
        <taxon>Bacteria</taxon>
        <taxon>Bacillati</taxon>
        <taxon>Chloroflexota</taxon>
        <taxon>Ktedonobacteria</taxon>
        <taxon>Ktedonobacterales</taxon>
        <taxon>Reticulibacteraceae</taxon>
        <taxon>Reticulibacter</taxon>
    </lineage>
</organism>
<keyword evidence="2" id="KW-1185">Reference proteome</keyword>
<dbReference type="EMBL" id="BNJK01000001">
    <property type="protein sequence ID" value="GHO92972.1"/>
    <property type="molecule type" value="Genomic_DNA"/>
</dbReference>
<comment type="caution">
    <text evidence="1">The sequence shown here is derived from an EMBL/GenBank/DDBJ whole genome shotgun (WGS) entry which is preliminary data.</text>
</comment>
<dbReference type="RefSeq" id="WP_220203782.1">
    <property type="nucleotide sequence ID" value="NZ_BNJK01000001.1"/>
</dbReference>
<dbReference type="AlphaFoldDB" id="A0A8J3N3C6"/>
<gene>
    <name evidence="1" type="ORF">KSF_030200</name>
</gene>
<reference evidence="1" key="1">
    <citation type="submission" date="2020-10" db="EMBL/GenBank/DDBJ databases">
        <title>Taxonomic study of unclassified bacteria belonging to the class Ktedonobacteria.</title>
        <authorList>
            <person name="Yabe S."/>
            <person name="Wang C.M."/>
            <person name="Zheng Y."/>
            <person name="Sakai Y."/>
            <person name="Cavaletti L."/>
            <person name="Monciardini P."/>
            <person name="Donadio S."/>
        </authorList>
    </citation>
    <scope>NUCLEOTIDE SEQUENCE</scope>
    <source>
        <strain evidence="1">ID150040</strain>
    </source>
</reference>
<dbReference type="Proteomes" id="UP000597444">
    <property type="component" value="Unassembled WGS sequence"/>
</dbReference>
<evidence type="ECO:0000313" key="1">
    <source>
        <dbReference type="EMBL" id="GHO92972.1"/>
    </source>
</evidence>
<protein>
    <submittedName>
        <fullName evidence="1">Uncharacterized protein</fullName>
    </submittedName>
</protein>
<sequence length="369" mass="38493">MQLLISRLSRWGILPALLLALLATPFSGVTRAATHASSASSTPINTIVYFPLNALQPLFQQQINQHVPAAFNSSIGAMVNKLPVEDRGWATQMASALLQPSATLTSLQTQQGGLAATIRISLYDGDPKPINTSLLVTMTTLDSATVQVSAQPLPGNPSVVSGPLATLQIPFGQLNSINTTPTCGESALGVHLQVPMALAQAPTQGQQIALRSQHLSLPQADQTAMPAYLEIPATSLATLGSGIGTLSLGNNMTARNIQIAVQGGQLVATSDIALGSSPLVLGKATSYIQPVASQGKLTTHVLKTTMTVFSLFTFPDNIYNQQIEQSLNTKLGNALDGKFYVNNAAIGHNTHIPCAAADSLILTGTTSLG</sequence>
<accession>A0A8J3N3C6</accession>
<evidence type="ECO:0000313" key="2">
    <source>
        <dbReference type="Proteomes" id="UP000597444"/>
    </source>
</evidence>
<proteinExistence type="predicted"/>
<name>A0A8J3N3C6_9CHLR</name>